<keyword evidence="3" id="KW-1185">Reference proteome</keyword>
<evidence type="ECO:0000259" key="1">
    <source>
        <dbReference type="PROSITE" id="PS51704"/>
    </source>
</evidence>
<accession>A0ABW3HLA1</accession>
<dbReference type="SUPFAM" id="SSF51695">
    <property type="entry name" value="PLC-like phosphodiesterases"/>
    <property type="match status" value="1"/>
</dbReference>
<dbReference type="PANTHER" id="PTHR46211">
    <property type="entry name" value="GLYCEROPHOSPHORYL DIESTER PHOSPHODIESTERASE"/>
    <property type="match status" value="1"/>
</dbReference>
<reference evidence="3" key="1">
    <citation type="journal article" date="2019" name="Int. J. Syst. Evol. Microbiol.">
        <title>The Global Catalogue of Microorganisms (GCM) 10K type strain sequencing project: providing services to taxonomists for standard genome sequencing and annotation.</title>
        <authorList>
            <consortium name="The Broad Institute Genomics Platform"/>
            <consortium name="The Broad Institute Genome Sequencing Center for Infectious Disease"/>
            <person name="Wu L."/>
            <person name="Ma J."/>
        </authorList>
    </citation>
    <scope>NUCLEOTIDE SEQUENCE [LARGE SCALE GENOMIC DNA]</scope>
    <source>
        <strain evidence="3">CCUG 59129</strain>
    </source>
</reference>
<organism evidence="2 3">
    <name type="scientific">Paenibacillus chungangensis</name>
    <dbReference type="NCBI Taxonomy" id="696535"/>
    <lineage>
        <taxon>Bacteria</taxon>
        <taxon>Bacillati</taxon>
        <taxon>Bacillota</taxon>
        <taxon>Bacilli</taxon>
        <taxon>Bacillales</taxon>
        <taxon>Paenibacillaceae</taxon>
        <taxon>Paenibacillus</taxon>
    </lineage>
</organism>
<dbReference type="PROSITE" id="PS51704">
    <property type="entry name" value="GP_PDE"/>
    <property type="match status" value="1"/>
</dbReference>
<comment type="caution">
    <text evidence="2">The sequence shown here is derived from an EMBL/GenBank/DDBJ whole genome shotgun (WGS) entry which is preliminary data.</text>
</comment>
<dbReference type="InterPro" id="IPR017946">
    <property type="entry name" value="PLC-like_Pdiesterase_TIM-brl"/>
</dbReference>
<sequence length="233" mass="25991">MSIPLITAHTGCMNTEANTLESVVEGIRHGADVVEVDVRATRDGISVLAHDVHVPVGDRLLPIMDMDYVNSGLTRLDEVLELVKRHNKIANLDLKTIDAADSMIECVQSLDMLDRVIVTGCHQREASELKRRYSKVQVLLNTDVEWFDGRDYNEAVNHACRIAVDTGCCGININYKYVRSQLIDRASQLYLPVSVWTVDDIFVMKSLVDMGAHSITTNKVYELSLLLNNSSTS</sequence>
<evidence type="ECO:0000313" key="2">
    <source>
        <dbReference type="EMBL" id="MFD0958250.1"/>
    </source>
</evidence>
<dbReference type="PANTHER" id="PTHR46211:SF1">
    <property type="entry name" value="GLYCEROPHOSPHODIESTER PHOSPHODIESTERASE, CYTOPLASMIC"/>
    <property type="match status" value="1"/>
</dbReference>
<dbReference type="Pfam" id="PF03009">
    <property type="entry name" value="GDPD"/>
    <property type="match status" value="2"/>
</dbReference>
<feature type="domain" description="GP-PDE" evidence="1">
    <location>
        <begin position="4"/>
        <end position="227"/>
    </location>
</feature>
<dbReference type="InterPro" id="IPR030395">
    <property type="entry name" value="GP_PDE_dom"/>
</dbReference>
<proteinExistence type="predicted"/>
<dbReference type="Proteomes" id="UP001596989">
    <property type="component" value="Unassembled WGS sequence"/>
</dbReference>
<gene>
    <name evidence="2" type="ORF">ACFQ2I_02475</name>
</gene>
<evidence type="ECO:0000313" key="3">
    <source>
        <dbReference type="Proteomes" id="UP001596989"/>
    </source>
</evidence>
<dbReference type="Gene3D" id="3.20.20.190">
    <property type="entry name" value="Phosphatidylinositol (PI) phosphodiesterase"/>
    <property type="match status" value="1"/>
</dbReference>
<dbReference type="CDD" id="cd08556">
    <property type="entry name" value="GDPD"/>
    <property type="match status" value="1"/>
</dbReference>
<name>A0ABW3HLA1_9BACL</name>
<dbReference type="EMBL" id="JBHTJZ010000004">
    <property type="protein sequence ID" value="MFD0958250.1"/>
    <property type="molecule type" value="Genomic_DNA"/>
</dbReference>
<protein>
    <submittedName>
        <fullName evidence="2">Glycerophosphodiester phosphodiesterase</fullName>
    </submittedName>
</protein>
<dbReference type="RefSeq" id="WP_377561905.1">
    <property type="nucleotide sequence ID" value="NZ_JBHTJZ010000004.1"/>
</dbReference>